<feature type="active site" evidence="1">
    <location>
        <position position="49"/>
    </location>
</feature>
<dbReference type="SUPFAM" id="SSF54506">
    <property type="entry name" value="Diaminopimelate epimerase-like"/>
    <property type="match status" value="1"/>
</dbReference>
<dbReference type="Gene3D" id="3.10.310.10">
    <property type="entry name" value="Diaminopimelate Epimerase, Chain A, domain 1"/>
    <property type="match status" value="2"/>
</dbReference>
<dbReference type="PANTHER" id="PTHR13774">
    <property type="entry name" value="PHENAZINE BIOSYNTHESIS PROTEIN"/>
    <property type="match status" value="1"/>
</dbReference>
<gene>
    <name evidence="2" type="ORF">M438DRAFT_341600</name>
</gene>
<dbReference type="AlphaFoldDB" id="A0A074Y6M6"/>
<dbReference type="NCBIfam" id="TIGR00654">
    <property type="entry name" value="PhzF_family"/>
    <property type="match status" value="1"/>
</dbReference>
<dbReference type="OrthoDB" id="412383at2759"/>
<dbReference type="RefSeq" id="XP_029766064.1">
    <property type="nucleotide sequence ID" value="XM_029904537.1"/>
</dbReference>
<accession>A0A074Y6M6</accession>
<dbReference type="HOGENOM" id="CLU_048756_1_0_1"/>
<dbReference type="STRING" id="1043002.A0A074Y6M6"/>
<organism evidence="2 3">
    <name type="scientific">Aureobasidium pullulans EXF-150</name>
    <dbReference type="NCBI Taxonomy" id="1043002"/>
    <lineage>
        <taxon>Eukaryota</taxon>
        <taxon>Fungi</taxon>
        <taxon>Dikarya</taxon>
        <taxon>Ascomycota</taxon>
        <taxon>Pezizomycotina</taxon>
        <taxon>Dothideomycetes</taxon>
        <taxon>Dothideomycetidae</taxon>
        <taxon>Dothideales</taxon>
        <taxon>Saccotheciaceae</taxon>
        <taxon>Aureobasidium</taxon>
    </lineage>
</organism>
<dbReference type="InterPro" id="IPR003719">
    <property type="entry name" value="Phenazine_PhzF-like"/>
</dbReference>
<evidence type="ECO:0000256" key="1">
    <source>
        <dbReference type="PIRSR" id="PIRSR016184-1"/>
    </source>
</evidence>
<name>A0A074Y6M6_AURPU</name>
<sequence>MASLQYTTLDVFTTKKFAGNPLAVCKIPSGVTLTQEQKQTIAVEFNYSETTFVHPCSNEGSEVPEWQVDIFTVKTELPFAGHPTIGTCCQMLGQAGKTKGKFNVKAGVIELDYVDGVAKASIPHNTHVHSSTDLSSSRMLEWQSGLKSFYQSGDLKLDVVSPVKGMNFAVVELKSLEELAAVTLPGTELDFSLDQDWNVGPCFSKFYVHMPDQGDGVKRLRTRMIEGSFEDPATGSACCGLAAYLVLKEGVKDGKVKYEILQAVEMGRPSDIGVEVEVKGGQIQTVVLSGRSVSVMEGKIFYE</sequence>
<dbReference type="EMBL" id="KL584974">
    <property type="protein sequence ID" value="KEQ89877.1"/>
    <property type="molecule type" value="Genomic_DNA"/>
</dbReference>
<protein>
    <submittedName>
        <fullName evidence="2">Diaminopimelate epimerase-like protein</fullName>
    </submittedName>
</protein>
<dbReference type="Pfam" id="PF02567">
    <property type="entry name" value="PhzC-PhzF"/>
    <property type="match status" value="1"/>
</dbReference>
<dbReference type="GO" id="GO:0005737">
    <property type="term" value="C:cytoplasm"/>
    <property type="evidence" value="ECO:0007669"/>
    <property type="project" value="TreeGrafter"/>
</dbReference>
<reference evidence="2 3" key="1">
    <citation type="journal article" date="2014" name="BMC Genomics">
        <title>Genome sequencing of four Aureobasidium pullulans varieties: biotechnological potential, stress tolerance, and description of new species.</title>
        <authorList>
            <person name="Gostin Ar C."/>
            <person name="Ohm R.A."/>
            <person name="Kogej T."/>
            <person name="Sonjak S."/>
            <person name="Turk M."/>
            <person name="Zajc J."/>
            <person name="Zalar P."/>
            <person name="Grube M."/>
            <person name="Sun H."/>
            <person name="Han J."/>
            <person name="Sharma A."/>
            <person name="Chiniquy J."/>
            <person name="Ngan C.Y."/>
            <person name="Lipzen A."/>
            <person name="Barry K."/>
            <person name="Grigoriev I.V."/>
            <person name="Gunde-Cimerman N."/>
        </authorList>
    </citation>
    <scope>NUCLEOTIDE SEQUENCE [LARGE SCALE GENOMIC DNA]</scope>
    <source>
        <strain evidence="2 3">EXF-150</strain>
    </source>
</reference>
<dbReference type="GeneID" id="40746843"/>
<proteinExistence type="predicted"/>
<dbReference type="GO" id="GO:0016853">
    <property type="term" value="F:isomerase activity"/>
    <property type="evidence" value="ECO:0007669"/>
    <property type="project" value="TreeGrafter"/>
</dbReference>
<evidence type="ECO:0000313" key="2">
    <source>
        <dbReference type="EMBL" id="KEQ89877.1"/>
    </source>
</evidence>
<evidence type="ECO:0000313" key="3">
    <source>
        <dbReference type="Proteomes" id="UP000030706"/>
    </source>
</evidence>
<keyword evidence="3" id="KW-1185">Reference proteome</keyword>
<dbReference type="PANTHER" id="PTHR13774:SF32">
    <property type="entry name" value="ANTISENSE-ENHANCING SEQUENCE 1"/>
    <property type="match status" value="1"/>
</dbReference>
<dbReference type="Proteomes" id="UP000030706">
    <property type="component" value="Unassembled WGS sequence"/>
</dbReference>
<dbReference type="PIRSF" id="PIRSF016184">
    <property type="entry name" value="PhzC_PhzF"/>
    <property type="match status" value="1"/>
</dbReference>